<dbReference type="InterPro" id="IPR013087">
    <property type="entry name" value="Znf_C2H2_type"/>
</dbReference>
<name>A0A2C5Z6G7_9HYPO</name>
<evidence type="ECO:0000259" key="2">
    <source>
        <dbReference type="PROSITE" id="PS50157"/>
    </source>
</evidence>
<dbReference type="GO" id="GO:0008270">
    <property type="term" value="F:zinc ion binding"/>
    <property type="evidence" value="ECO:0007669"/>
    <property type="project" value="UniProtKB-KW"/>
</dbReference>
<dbReference type="OrthoDB" id="4868114at2759"/>
<proteinExistence type="predicted"/>
<feature type="domain" description="C2H2-type" evidence="2">
    <location>
        <begin position="57"/>
        <end position="81"/>
    </location>
</feature>
<gene>
    <name evidence="3" type="ORF">CDD82_4495</name>
</gene>
<keyword evidence="1" id="KW-0862">Zinc</keyword>
<dbReference type="EMBL" id="NJEU01000379">
    <property type="protein sequence ID" value="PHH75312.1"/>
    <property type="molecule type" value="Genomic_DNA"/>
</dbReference>
<protein>
    <recommendedName>
        <fullName evidence="2">C2H2-type domain-containing protein</fullName>
    </recommendedName>
</protein>
<dbReference type="SMART" id="SM00355">
    <property type="entry name" value="ZnF_C2H2"/>
    <property type="match status" value="4"/>
</dbReference>
<comment type="caution">
    <text evidence="3">The sequence shown here is derived from an EMBL/GenBank/DDBJ whole genome shotgun (WGS) entry which is preliminary data.</text>
</comment>
<dbReference type="AlphaFoldDB" id="A0A2C5Z6G7"/>
<keyword evidence="4" id="KW-1185">Reference proteome</keyword>
<evidence type="ECO:0000313" key="3">
    <source>
        <dbReference type="EMBL" id="PHH75312.1"/>
    </source>
</evidence>
<dbReference type="PROSITE" id="PS50157">
    <property type="entry name" value="ZINC_FINGER_C2H2_2"/>
    <property type="match status" value="1"/>
</dbReference>
<sequence length="405" mass="43268">MAKADASGPPSGYFVLSSPNEGENGKLMCPHANCDGFVFSSARACVEHEAEWHAGPYECHECAARFASGPALSRHVVATGHQRWVCNKRGCSMAGVDFGRFAEYEAHAVVDKAAHSGAANGAMNRLDGGSDAAGGSANAGSANADSLDADADADADAGADANGAGMSSQDAYTCLEKYMKNFKTPRYYSIHANSFGHKAAHQHKLKLATAQLSAAQLQAKQQALREFRCDAQGCPQQGNTFCVSQTFYNHLRTKLHVNAPAGPTMVEEEEEEEEASGDTVCRLKGCNGYRHRFASEANYHRHVTQSLSHHNAGNRKLAPHKRKTRTLPRTGANRARQSARMGVVENGGEQGVGVVAAQPDGGPTTLCDGLYQSVMHPPGLVDAQEHDGYGIGMGHLVEWLNHDQH</sequence>
<evidence type="ECO:0000256" key="1">
    <source>
        <dbReference type="PROSITE-ProRule" id="PRU00042"/>
    </source>
</evidence>
<keyword evidence="1" id="KW-0863">Zinc-finger</keyword>
<dbReference type="Gene3D" id="3.30.160.60">
    <property type="entry name" value="Classic Zinc Finger"/>
    <property type="match status" value="1"/>
</dbReference>
<accession>A0A2C5Z6G7</accession>
<dbReference type="PROSITE" id="PS00028">
    <property type="entry name" value="ZINC_FINGER_C2H2_1"/>
    <property type="match status" value="1"/>
</dbReference>
<keyword evidence="1" id="KW-0479">Metal-binding</keyword>
<organism evidence="3 4">
    <name type="scientific">Ophiocordyceps australis</name>
    <dbReference type="NCBI Taxonomy" id="1399860"/>
    <lineage>
        <taxon>Eukaryota</taxon>
        <taxon>Fungi</taxon>
        <taxon>Dikarya</taxon>
        <taxon>Ascomycota</taxon>
        <taxon>Pezizomycotina</taxon>
        <taxon>Sordariomycetes</taxon>
        <taxon>Hypocreomycetidae</taxon>
        <taxon>Hypocreales</taxon>
        <taxon>Ophiocordycipitaceae</taxon>
        <taxon>Ophiocordyceps</taxon>
    </lineage>
</organism>
<reference evidence="3 4" key="1">
    <citation type="submission" date="2017-06" db="EMBL/GenBank/DDBJ databases">
        <title>Ant-infecting Ophiocordyceps genomes reveal a high diversity of potential behavioral manipulation genes and a possible major role for enterotoxins.</title>
        <authorList>
            <person name="De Bekker C."/>
            <person name="Evans H.C."/>
            <person name="Brachmann A."/>
            <person name="Hughes D.P."/>
        </authorList>
    </citation>
    <scope>NUCLEOTIDE SEQUENCE [LARGE SCALE GENOMIC DNA]</scope>
    <source>
        <strain evidence="3 4">1348a</strain>
    </source>
</reference>
<evidence type="ECO:0000313" key="4">
    <source>
        <dbReference type="Proteomes" id="UP000224854"/>
    </source>
</evidence>
<dbReference type="Proteomes" id="UP000224854">
    <property type="component" value="Unassembled WGS sequence"/>
</dbReference>